<sequence length="197" mass="21871">MAFPKNDLDQRLALVRPEDTVRGLIFNAVLMLAERQLGPDSAARLREPLFKRSPVDFFSYSAVDAIRLLYATSEALEKAGRYPTQEDAVRACGAAAVTGFFSSTVGQTLTRLIGKGDPKRLLSNAPTAYSTLVSYGRREYTVLHERHVRLSFQGDMQPVQFHEGVLQEALKAIQCNGRVVGTPHGYFAADYDITWES</sequence>
<dbReference type="AlphaFoldDB" id="A0A511SYW9"/>
<proteinExistence type="predicted"/>
<protein>
    <submittedName>
        <fullName evidence="2">Myxococcales-restricted protein, TIGR02265 family</fullName>
    </submittedName>
</protein>
<dbReference type="NCBIfam" id="TIGR02265">
    <property type="entry name" value="Mxa_TIGR02265"/>
    <property type="match status" value="1"/>
</dbReference>
<evidence type="ECO:0000313" key="2">
    <source>
        <dbReference type="EMBL" id="SET50756.1"/>
    </source>
</evidence>
<organism evidence="1 4">
    <name type="scientific">Myxococcus fulvus</name>
    <dbReference type="NCBI Taxonomy" id="33"/>
    <lineage>
        <taxon>Bacteria</taxon>
        <taxon>Pseudomonadati</taxon>
        <taxon>Myxococcota</taxon>
        <taxon>Myxococcia</taxon>
        <taxon>Myxococcales</taxon>
        <taxon>Cystobacterineae</taxon>
        <taxon>Myxococcaceae</taxon>
        <taxon>Myxococcus</taxon>
    </lineage>
</organism>
<dbReference type="Pfam" id="PF09536">
    <property type="entry name" value="DUF2378"/>
    <property type="match status" value="1"/>
</dbReference>
<reference evidence="2 3" key="1">
    <citation type="submission" date="2016-10" db="EMBL/GenBank/DDBJ databases">
        <authorList>
            <person name="Varghese N."/>
            <person name="Submissions S."/>
        </authorList>
    </citation>
    <scope>NUCLEOTIDE SEQUENCE [LARGE SCALE GENOMIC DNA]</scope>
    <source>
        <strain evidence="2 3">DSM 16525</strain>
    </source>
</reference>
<dbReference type="RefSeq" id="WP_046715703.1">
    <property type="nucleotide sequence ID" value="NZ_BJXR01000015.1"/>
</dbReference>
<keyword evidence="3" id="KW-1185">Reference proteome</keyword>
<dbReference type="EMBL" id="FOIB01000002">
    <property type="protein sequence ID" value="SET50756.1"/>
    <property type="molecule type" value="Genomic_DNA"/>
</dbReference>
<dbReference type="EMBL" id="BJXR01000015">
    <property type="protein sequence ID" value="GEN06368.1"/>
    <property type="molecule type" value="Genomic_DNA"/>
</dbReference>
<dbReference type="OrthoDB" id="5523318at2"/>
<gene>
    <name evidence="1" type="ORF">MFU01_14050</name>
    <name evidence="2" type="ORF">SAMN05443572_102520</name>
</gene>
<accession>A0A511SYW9</accession>
<evidence type="ECO:0000313" key="4">
    <source>
        <dbReference type="Proteomes" id="UP000321514"/>
    </source>
</evidence>
<evidence type="ECO:0000313" key="1">
    <source>
        <dbReference type="EMBL" id="GEN06368.1"/>
    </source>
</evidence>
<dbReference type="Proteomes" id="UP000321514">
    <property type="component" value="Unassembled WGS sequence"/>
</dbReference>
<dbReference type="Proteomes" id="UP000183760">
    <property type="component" value="Unassembled WGS sequence"/>
</dbReference>
<name>A0A511SYW9_MYXFU</name>
<dbReference type="InterPro" id="IPR011751">
    <property type="entry name" value="Mxa_paralog_2265"/>
</dbReference>
<evidence type="ECO:0000313" key="3">
    <source>
        <dbReference type="Proteomes" id="UP000183760"/>
    </source>
</evidence>
<comment type="caution">
    <text evidence="1">The sequence shown here is derived from an EMBL/GenBank/DDBJ whole genome shotgun (WGS) entry which is preliminary data.</text>
</comment>
<reference evidence="1 4" key="2">
    <citation type="submission" date="2019-07" db="EMBL/GenBank/DDBJ databases">
        <title>Whole genome shotgun sequence of Myxococcus fulvus NBRC 100333.</title>
        <authorList>
            <person name="Hosoyama A."/>
            <person name="Uohara A."/>
            <person name="Ohji S."/>
            <person name="Ichikawa N."/>
        </authorList>
    </citation>
    <scope>NUCLEOTIDE SEQUENCE [LARGE SCALE GENOMIC DNA]</scope>
    <source>
        <strain evidence="1 4">NBRC 100333</strain>
    </source>
</reference>